<evidence type="ECO:0000313" key="2">
    <source>
        <dbReference type="EMBL" id="KAI1718218.1"/>
    </source>
</evidence>
<reference evidence="2" key="1">
    <citation type="submission" date="2022-01" db="EMBL/GenBank/DDBJ databases">
        <title>Genome Sequence Resource for Two Populations of Ditylenchus destructor, the Migratory Endoparasitic Phytonematode.</title>
        <authorList>
            <person name="Zhang H."/>
            <person name="Lin R."/>
            <person name="Xie B."/>
        </authorList>
    </citation>
    <scope>NUCLEOTIDE SEQUENCE</scope>
    <source>
        <strain evidence="2">BazhouSP</strain>
    </source>
</reference>
<sequence length="306" mass="35288">MYFTNLLFLSLSTIIKLPRIHCALEDDIKTLSNEQKNALYLLIESKIGFSPTKNKGQYGYSHTLISQSKARKPLSIALDHINETHAKTHCNEEYNTKKTSTFCLEPSKPKAKPGDKDVRDHNHLMCYVARVYFNYQLAKLAQLLFPENVDSHINRIPRAIENFVKKETKEFNKLWRAQQESSVNLNELLKVLNSKVEEDVEIDQEIGDSEIRCLGSITDIPPPKNSLREVLQRLNIPKEDKEKTTAVKKQLRELWTAASPSGQLKGRTEVECHFIKPTIEFDGELYEKSDLCERNMVLPLIFRRDS</sequence>
<keyword evidence="3" id="KW-1185">Reference proteome</keyword>
<organism evidence="2 3">
    <name type="scientific">Ditylenchus destructor</name>
    <dbReference type="NCBI Taxonomy" id="166010"/>
    <lineage>
        <taxon>Eukaryota</taxon>
        <taxon>Metazoa</taxon>
        <taxon>Ecdysozoa</taxon>
        <taxon>Nematoda</taxon>
        <taxon>Chromadorea</taxon>
        <taxon>Rhabditida</taxon>
        <taxon>Tylenchina</taxon>
        <taxon>Tylenchomorpha</taxon>
        <taxon>Sphaerularioidea</taxon>
        <taxon>Anguinidae</taxon>
        <taxon>Anguininae</taxon>
        <taxon>Ditylenchus</taxon>
    </lineage>
</organism>
<dbReference type="AlphaFoldDB" id="A0AAD4R5W9"/>
<name>A0AAD4R5W9_9BILA</name>
<evidence type="ECO:0000313" key="3">
    <source>
        <dbReference type="Proteomes" id="UP001201812"/>
    </source>
</evidence>
<evidence type="ECO:0000256" key="1">
    <source>
        <dbReference type="SAM" id="SignalP"/>
    </source>
</evidence>
<accession>A0AAD4R5W9</accession>
<proteinExistence type="predicted"/>
<feature type="signal peptide" evidence="1">
    <location>
        <begin position="1"/>
        <end position="22"/>
    </location>
</feature>
<protein>
    <submittedName>
        <fullName evidence="2">Uncharacterized protein</fullName>
    </submittedName>
</protein>
<gene>
    <name evidence="2" type="ORF">DdX_06638</name>
</gene>
<dbReference type="Proteomes" id="UP001201812">
    <property type="component" value="Unassembled WGS sequence"/>
</dbReference>
<feature type="chain" id="PRO_5042023557" evidence="1">
    <location>
        <begin position="23"/>
        <end position="306"/>
    </location>
</feature>
<dbReference type="EMBL" id="JAKKPZ010000008">
    <property type="protein sequence ID" value="KAI1718218.1"/>
    <property type="molecule type" value="Genomic_DNA"/>
</dbReference>
<keyword evidence="1" id="KW-0732">Signal</keyword>
<comment type="caution">
    <text evidence="2">The sequence shown here is derived from an EMBL/GenBank/DDBJ whole genome shotgun (WGS) entry which is preliminary data.</text>
</comment>